<feature type="transmembrane region" description="Helical" evidence="7">
    <location>
        <begin position="257"/>
        <end position="277"/>
    </location>
</feature>
<evidence type="ECO:0000256" key="5">
    <source>
        <dbReference type="ARBA" id="ARBA00022989"/>
    </source>
</evidence>
<keyword evidence="5 7" id="KW-1133">Transmembrane helix</keyword>
<comment type="similarity">
    <text evidence="2">Belongs to the acyltransferase 3 family.</text>
</comment>
<feature type="transmembrane region" description="Helical" evidence="7">
    <location>
        <begin position="221"/>
        <end position="245"/>
    </location>
</feature>
<dbReference type="Proteomes" id="UP000664398">
    <property type="component" value="Unassembled WGS sequence"/>
</dbReference>
<evidence type="ECO:0000313" key="9">
    <source>
        <dbReference type="EMBL" id="MBO1805222.1"/>
    </source>
</evidence>
<keyword evidence="10" id="KW-1185">Reference proteome</keyword>
<accession>A0A939RWN4</accession>
<feature type="domain" description="Acyltransferase 3" evidence="8">
    <location>
        <begin position="17"/>
        <end position="342"/>
    </location>
</feature>
<feature type="transmembrane region" description="Helical" evidence="7">
    <location>
        <begin position="21"/>
        <end position="41"/>
    </location>
</feature>
<keyword evidence="9" id="KW-0012">Acyltransferase</keyword>
<protein>
    <submittedName>
        <fullName evidence="9">Acyltransferase</fullName>
    </submittedName>
</protein>
<feature type="transmembrane region" description="Helical" evidence="7">
    <location>
        <begin position="53"/>
        <end position="75"/>
    </location>
</feature>
<proteinExistence type="inferred from homology"/>
<evidence type="ECO:0000259" key="8">
    <source>
        <dbReference type="Pfam" id="PF01757"/>
    </source>
</evidence>
<feature type="transmembrane region" description="Helical" evidence="7">
    <location>
        <begin position="289"/>
        <end position="311"/>
    </location>
</feature>
<dbReference type="PANTHER" id="PTHR40074:SF2">
    <property type="entry name" value="O-ACETYLTRANSFERASE WECH"/>
    <property type="match status" value="1"/>
</dbReference>
<comment type="subcellular location">
    <subcellularLocation>
        <location evidence="1">Cell membrane</location>
        <topology evidence="1">Multi-pass membrane protein</topology>
    </subcellularLocation>
</comment>
<dbReference type="AlphaFoldDB" id="A0A939RWN4"/>
<dbReference type="GO" id="GO:0016413">
    <property type="term" value="F:O-acetyltransferase activity"/>
    <property type="evidence" value="ECO:0007669"/>
    <property type="project" value="TreeGrafter"/>
</dbReference>
<gene>
    <name evidence="9" type="ORF">J4H91_07800</name>
</gene>
<organism evidence="9 10">
    <name type="scientific">Leucobacter ruminantium</name>
    <dbReference type="NCBI Taxonomy" id="1289170"/>
    <lineage>
        <taxon>Bacteria</taxon>
        <taxon>Bacillati</taxon>
        <taxon>Actinomycetota</taxon>
        <taxon>Actinomycetes</taxon>
        <taxon>Micrococcales</taxon>
        <taxon>Microbacteriaceae</taxon>
        <taxon>Leucobacter</taxon>
    </lineage>
</organism>
<dbReference type="PANTHER" id="PTHR40074">
    <property type="entry name" value="O-ACETYLTRANSFERASE WECH"/>
    <property type="match status" value="1"/>
</dbReference>
<name>A0A939RWN4_9MICO</name>
<comment type="caution">
    <text evidence="9">The sequence shown here is derived from an EMBL/GenBank/DDBJ whole genome shotgun (WGS) entry which is preliminary data.</text>
</comment>
<feature type="transmembrane region" description="Helical" evidence="7">
    <location>
        <begin position="159"/>
        <end position="176"/>
    </location>
</feature>
<keyword evidence="9" id="KW-0808">Transferase</keyword>
<feature type="transmembrane region" description="Helical" evidence="7">
    <location>
        <begin position="323"/>
        <end position="345"/>
    </location>
</feature>
<dbReference type="GO" id="GO:0009246">
    <property type="term" value="P:enterobacterial common antigen biosynthetic process"/>
    <property type="evidence" value="ECO:0007669"/>
    <property type="project" value="TreeGrafter"/>
</dbReference>
<keyword evidence="6 7" id="KW-0472">Membrane</keyword>
<dbReference type="InterPro" id="IPR002656">
    <property type="entry name" value="Acyl_transf_3_dom"/>
</dbReference>
<feature type="transmembrane region" description="Helical" evidence="7">
    <location>
        <begin position="95"/>
        <end position="112"/>
    </location>
</feature>
<feature type="transmembrane region" description="Helical" evidence="7">
    <location>
        <begin position="196"/>
        <end position="212"/>
    </location>
</feature>
<evidence type="ECO:0000256" key="4">
    <source>
        <dbReference type="ARBA" id="ARBA00022692"/>
    </source>
</evidence>
<dbReference type="GO" id="GO:0005886">
    <property type="term" value="C:plasma membrane"/>
    <property type="evidence" value="ECO:0007669"/>
    <property type="project" value="UniProtKB-SubCell"/>
</dbReference>
<dbReference type="RefSeq" id="WP_208045699.1">
    <property type="nucleotide sequence ID" value="NZ_JAGDYL010000010.1"/>
</dbReference>
<evidence type="ECO:0000313" key="10">
    <source>
        <dbReference type="Proteomes" id="UP000664398"/>
    </source>
</evidence>
<evidence type="ECO:0000256" key="2">
    <source>
        <dbReference type="ARBA" id="ARBA00007400"/>
    </source>
</evidence>
<sequence length="356" mass="38597">MGEATASVSAPVRQRVEYLEVLRAVAIIAVVVIHASITEWHQLPPGGSRADQLTWIGSALRFCVPVFFMVSGALFLAPEREVAMGSLFRKSIPRLLIPFACWSLCYALVGVYGPGGSRDPAEFARDALTGHFHLWFLLALTGLYLAVPILRPVVRDRRVAWYFVALALPFASVLPLLEHLPVAGEVISEVLGDMRFDLVLGYSAFFILGLLLDRADLSPAVLAWLAAGGIAGVVATGIGTLLVSAHSGEPDELFFDFVTPNVAVVAIALFALARAWGRRFSLSPGWRRAVALLGGYSFGIYLIHPLVQWAYRQFGITTEFAQPWLSVPVLTVLVLVPSLAAAMLIRRIPGVGRLLA</sequence>
<keyword evidence="3" id="KW-1003">Cell membrane</keyword>
<evidence type="ECO:0000256" key="1">
    <source>
        <dbReference type="ARBA" id="ARBA00004651"/>
    </source>
</evidence>
<reference evidence="9" key="1">
    <citation type="submission" date="2021-03" db="EMBL/GenBank/DDBJ databases">
        <title>Leucobacter chromiisoli sp. nov., isolated from chromium-containing soil of chemical plant.</title>
        <authorList>
            <person name="Xu Z."/>
        </authorList>
    </citation>
    <scope>NUCLEOTIDE SEQUENCE</scope>
    <source>
        <strain evidence="9">A2</strain>
    </source>
</reference>
<evidence type="ECO:0000256" key="7">
    <source>
        <dbReference type="SAM" id="Phobius"/>
    </source>
</evidence>
<evidence type="ECO:0000256" key="6">
    <source>
        <dbReference type="ARBA" id="ARBA00023136"/>
    </source>
</evidence>
<evidence type="ECO:0000256" key="3">
    <source>
        <dbReference type="ARBA" id="ARBA00022475"/>
    </source>
</evidence>
<keyword evidence="4 7" id="KW-0812">Transmembrane</keyword>
<dbReference type="EMBL" id="JAGDYL010000010">
    <property type="protein sequence ID" value="MBO1805222.1"/>
    <property type="molecule type" value="Genomic_DNA"/>
</dbReference>
<feature type="transmembrane region" description="Helical" evidence="7">
    <location>
        <begin position="132"/>
        <end position="150"/>
    </location>
</feature>
<dbReference type="Pfam" id="PF01757">
    <property type="entry name" value="Acyl_transf_3"/>
    <property type="match status" value="1"/>
</dbReference>